<dbReference type="PRINTS" id="PR00033">
    <property type="entry name" value="HTHASNC"/>
</dbReference>
<organism evidence="5 6">
    <name type="scientific">Mangrovicoccus algicola</name>
    <dbReference type="NCBI Taxonomy" id="2771008"/>
    <lineage>
        <taxon>Bacteria</taxon>
        <taxon>Pseudomonadati</taxon>
        <taxon>Pseudomonadota</taxon>
        <taxon>Alphaproteobacteria</taxon>
        <taxon>Rhodobacterales</taxon>
        <taxon>Paracoccaceae</taxon>
        <taxon>Mangrovicoccus</taxon>
    </lineage>
</organism>
<dbReference type="SUPFAM" id="SSF48008">
    <property type="entry name" value="GntR ligand-binding domain-like"/>
    <property type="match status" value="1"/>
</dbReference>
<evidence type="ECO:0000313" key="6">
    <source>
        <dbReference type="Proteomes" id="UP000609121"/>
    </source>
</evidence>
<evidence type="ECO:0000313" key="5">
    <source>
        <dbReference type="EMBL" id="MBE3636740.1"/>
    </source>
</evidence>
<dbReference type="GO" id="GO:0043565">
    <property type="term" value="F:sequence-specific DNA binding"/>
    <property type="evidence" value="ECO:0007669"/>
    <property type="project" value="InterPro"/>
</dbReference>
<dbReference type="InterPro" id="IPR000524">
    <property type="entry name" value="Tscrpt_reg_HTH_GntR"/>
</dbReference>
<feature type="domain" description="HTH gntR-type" evidence="4">
    <location>
        <begin position="11"/>
        <end position="78"/>
    </location>
</feature>
<keyword evidence="3" id="KW-0804">Transcription</keyword>
<dbReference type="InterPro" id="IPR036390">
    <property type="entry name" value="WH_DNA-bd_sf"/>
</dbReference>
<name>A0A8J6Z5L3_9RHOB</name>
<dbReference type="AlphaFoldDB" id="A0A8J6Z5L3"/>
<dbReference type="SMART" id="SM00345">
    <property type="entry name" value="HTH_GNTR"/>
    <property type="match status" value="1"/>
</dbReference>
<dbReference type="InterPro" id="IPR008920">
    <property type="entry name" value="TF_FadR/GntR_C"/>
</dbReference>
<dbReference type="SMART" id="SM00895">
    <property type="entry name" value="FCD"/>
    <property type="match status" value="1"/>
</dbReference>
<dbReference type="Pfam" id="PF07729">
    <property type="entry name" value="FCD"/>
    <property type="match status" value="1"/>
</dbReference>
<reference evidence="5" key="1">
    <citation type="submission" date="2020-09" db="EMBL/GenBank/DDBJ databases">
        <title>A novel bacterium of genus Mangrovicoccus, isolated from South China Sea.</title>
        <authorList>
            <person name="Huang H."/>
            <person name="Mo K."/>
            <person name="Hu Y."/>
        </authorList>
    </citation>
    <scope>NUCLEOTIDE SEQUENCE</scope>
    <source>
        <strain evidence="5">HB182678</strain>
    </source>
</reference>
<dbReference type="PANTHER" id="PTHR43537">
    <property type="entry name" value="TRANSCRIPTIONAL REGULATOR, GNTR FAMILY"/>
    <property type="match status" value="1"/>
</dbReference>
<dbReference type="PROSITE" id="PS50949">
    <property type="entry name" value="HTH_GNTR"/>
    <property type="match status" value="1"/>
</dbReference>
<keyword evidence="1" id="KW-0805">Transcription regulation</keyword>
<dbReference type="EMBL" id="JACVXA010000003">
    <property type="protein sequence ID" value="MBE3636740.1"/>
    <property type="molecule type" value="Genomic_DNA"/>
</dbReference>
<dbReference type="PRINTS" id="PR00035">
    <property type="entry name" value="HTHGNTR"/>
</dbReference>
<dbReference type="InterPro" id="IPR000485">
    <property type="entry name" value="AsnC-type_HTH_dom"/>
</dbReference>
<dbReference type="InterPro" id="IPR011711">
    <property type="entry name" value="GntR_C"/>
</dbReference>
<evidence type="ECO:0000256" key="3">
    <source>
        <dbReference type="ARBA" id="ARBA00023163"/>
    </source>
</evidence>
<evidence type="ECO:0000259" key="4">
    <source>
        <dbReference type="PROSITE" id="PS50949"/>
    </source>
</evidence>
<dbReference type="Pfam" id="PF00392">
    <property type="entry name" value="GntR"/>
    <property type="match status" value="1"/>
</dbReference>
<protein>
    <submittedName>
        <fullName evidence="5">GntR family transcriptional regulator</fullName>
    </submittedName>
</protein>
<dbReference type="Proteomes" id="UP000609121">
    <property type="component" value="Unassembled WGS sequence"/>
</dbReference>
<dbReference type="InterPro" id="IPR036388">
    <property type="entry name" value="WH-like_DNA-bd_sf"/>
</dbReference>
<sequence length="224" mass="24012">MTQDPTEPVPPSQGQAAYQRLIGDIRSGALAPGARLREVELARRLGLSRTPVREALRLLESEGLVAHLPRQGATVRQLDYAEVAELYEMRSVLEGTAARLAARIASEVELEELEVLQAGVEAALGGGDDRASSEANRRFHAALHDAARNRFLTGAIRGLERTMLILGPTTLGDPERQQGAAAEHRAILAALQARDGAAAEAAMQAHIRNAHRARLRGPRPGLPG</sequence>
<gene>
    <name evidence="5" type="ORF">ICN82_00820</name>
</gene>
<evidence type="ECO:0000256" key="2">
    <source>
        <dbReference type="ARBA" id="ARBA00023125"/>
    </source>
</evidence>
<dbReference type="SUPFAM" id="SSF46785">
    <property type="entry name" value="Winged helix' DNA-binding domain"/>
    <property type="match status" value="1"/>
</dbReference>
<dbReference type="CDD" id="cd07377">
    <property type="entry name" value="WHTH_GntR"/>
    <property type="match status" value="1"/>
</dbReference>
<dbReference type="Gene3D" id="1.10.10.10">
    <property type="entry name" value="Winged helix-like DNA-binding domain superfamily/Winged helix DNA-binding domain"/>
    <property type="match status" value="1"/>
</dbReference>
<dbReference type="RefSeq" id="WP_193178931.1">
    <property type="nucleotide sequence ID" value="NZ_JACVXA010000003.1"/>
</dbReference>
<dbReference type="Gene3D" id="1.20.120.530">
    <property type="entry name" value="GntR ligand-binding domain-like"/>
    <property type="match status" value="1"/>
</dbReference>
<evidence type="ECO:0000256" key="1">
    <source>
        <dbReference type="ARBA" id="ARBA00023015"/>
    </source>
</evidence>
<proteinExistence type="predicted"/>
<keyword evidence="6" id="KW-1185">Reference proteome</keyword>
<dbReference type="GO" id="GO:0003700">
    <property type="term" value="F:DNA-binding transcription factor activity"/>
    <property type="evidence" value="ECO:0007669"/>
    <property type="project" value="InterPro"/>
</dbReference>
<dbReference type="PANTHER" id="PTHR43537:SF49">
    <property type="entry name" value="TRANSCRIPTIONAL REGULATORY PROTEIN"/>
    <property type="match status" value="1"/>
</dbReference>
<comment type="caution">
    <text evidence="5">The sequence shown here is derived from an EMBL/GenBank/DDBJ whole genome shotgun (WGS) entry which is preliminary data.</text>
</comment>
<keyword evidence="2" id="KW-0238">DNA-binding</keyword>
<accession>A0A8J6Z5L3</accession>